<protein>
    <submittedName>
        <fullName evidence="3">L,D-transpeptidase family protein</fullName>
    </submittedName>
</protein>
<evidence type="ECO:0000256" key="1">
    <source>
        <dbReference type="SAM" id="SignalP"/>
    </source>
</evidence>
<dbReference type="PANTHER" id="PTHR38589:SF1">
    <property type="entry name" value="BLR0621 PROTEIN"/>
    <property type="match status" value="1"/>
</dbReference>
<evidence type="ECO:0000313" key="4">
    <source>
        <dbReference type="Proteomes" id="UP001183607"/>
    </source>
</evidence>
<evidence type="ECO:0000313" key="3">
    <source>
        <dbReference type="EMBL" id="MDT0415619.1"/>
    </source>
</evidence>
<reference evidence="4" key="1">
    <citation type="submission" date="2023-07" db="EMBL/GenBank/DDBJ databases">
        <title>30 novel species of actinomycetes from the DSMZ collection.</title>
        <authorList>
            <person name="Nouioui I."/>
        </authorList>
    </citation>
    <scope>NUCLEOTIDE SEQUENCE [LARGE SCALE GENOMIC DNA]</scope>
    <source>
        <strain evidence="4">DSM 41982</strain>
    </source>
</reference>
<feature type="chain" id="PRO_5044767210" evidence="1">
    <location>
        <begin position="31"/>
        <end position="251"/>
    </location>
</feature>
<proteinExistence type="predicted"/>
<dbReference type="RefSeq" id="WP_311676879.1">
    <property type="nucleotide sequence ID" value="NZ_JAVRER010000010.1"/>
</dbReference>
<dbReference type="InterPro" id="IPR005490">
    <property type="entry name" value="LD_TPept_cat_dom"/>
</dbReference>
<keyword evidence="1" id="KW-0732">Signal</keyword>
<accession>A0ABD5E2N7</accession>
<dbReference type="AlphaFoldDB" id="A0ABD5E2N7"/>
<gene>
    <name evidence="3" type="ORF">RM574_08945</name>
</gene>
<evidence type="ECO:0000259" key="2">
    <source>
        <dbReference type="Pfam" id="PF03734"/>
    </source>
</evidence>
<sequence length="251" mass="27083">MRPVLRLRTTTALSLLPALLLGPLTAPALAAPQRAAAPRAEAQAPPLPARLADTGGARQLLIATAPDTRSTHGTLTWWERRADGEWRERGRAAARFGAGGLVEGTRREQGTNTTPTGLFGLPFAFGNEAAPKGTRLAYRPVTPDSWWCEDNASRAYNRWSEPRAADCRAEESERLADYPVQYAHAFVTDFNYRHPVRGRGAGIFLHVNGKGATAGCVSVPAATMRTLLRWARPGAKLVVGTEDGGTAVTRY</sequence>
<feature type="signal peptide" evidence="1">
    <location>
        <begin position="1"/>
        <end position="30"/>
    </location>
</feature>
<feature type="domain" description="L,D-TPase catalytic" evidence="2">
    <location>
        <begin position="98"/>
        <end position="239"/>
    </location>
</feature>
<dbReference type="Pfam" id="PF03734">
    <property type="entry name" value="YkuD"/>
    <property type="match status" value="1"/>
</dbReference>
<name>A0ABD5E2N7_9ACTN</name>
<comment type="caution">
    <text evidence="3">The sequence shown here is derived from an EMBL/GenBank/DDBJ whole genome shotgun (WGS) entry which is preliminary data.</text>
</comment>
<dbReference type="Proteomes" id="UP001183607">
    <property type="component" value="Unassembled WGS sequence"/>
</dbReference>
<dbReference type="EMBL" id="JAVRER010000010">
    <property type="protein sequence ID" value="MDT0415619.1"/>
    <property type="molecule type" value="Genomic_DNA"/>
</dbReference>
<dbReference type="PANTHER" id="PTHR38589">
    <property type="entry name" value="BLR0621 PROTEIN"/>
    <property type="match status" value="1"/>
</dbReference>
<organism evidence="3 4">
    <name type="scientific">Streptomyces evansiae</name>
    <dbReference type="NCBI Taxonomy" id="3075535"/>
    <lineage>
        <taxon>Bacteria</taxon>
        <taxon>Bacillati</taxon>
        <taxon>Actinomycetota</taxon>
        <taxon>Actinomycetes</taxon>
        <taxon>Kitasatosporales</taxon>
        <taxon>Streptomycetaceae</taxon>
        <taxon>Streptomyces</taxon>
    </lineage>
</organism>